<proteinExistence type="predicted"/>
<comment type="caution">
    <text evidence="1">The sequence shown here is derived from an EMBL/GenBank/DDBJ whole genome shotgun (WGS) entry which is preliminary data.</text>
</comment>
<accession>A0ABD3D072</accession>
<dbReference type="Proteomes" id="UP001632038">
    <property type="component" value="Unassembled WGS sequence"/>
</dbReference>
<evidence type="ECO:0000313" key="2">
    <source>
        <dbReference type="Proteomes" id="UP001632038"/>
    </source>
</evidence>
<evidence type="ECO:0000313" key="1">
    <source>
        <dbReference type="EMBL" id="KAL3635367.1"/>
    </source>
</evidence>
<dbReference type="AlphaFoldDB" id="A0ABD3D072"/>
<reference evidence="2" key="1">
    <citation type="journal article" date="2024" name="IScience">
        <title>Strigolactones Initiate the Formation of Haustorium-like Structures in Castilleja.</title>
        <authorList>
            <person name="Buerger M."/>
            <person name="Peterson D."/>
            <person name="Chory J."/>
        </authorList>
    </citation>
    <scope>NUCLEOTIDE SEQUENCE [LARGE SCALE GENOMIC DNA]</scope>
</reference>
<organism evidence="1 2">
    <name type="scientific">Castilleja foliolosa</name>
    <dbReference type="NCBI Taxonomy" id="1961234"/>
    <lineage>
        <taxon>Eukaryota</taxon>
        <taxon>Viridiplantae</taxon>
        <taxon>Streptophyta</taxon>
        <taxon>Embryophyta</taxon>
        <taxon>Tracheophyta</taxon>
        <taxon>Spermatophyta</taxon>
        <taxon>Magnoliopsida</taxon>
        <taxon>eudicotyledons</taxon>
        <taxon>Gunneridae</taxon>
        <taxon>Pentapetalae</taxon>
        <taxon>asterids</taxon>
        <taxon>lamiids</taxon>
        <taxon>Lamiales</taxon>
        <taxon>Orobanchaceae</taxon>
        <taxon>Pedicularideae</taxon>
        <taxon>Castillejinae</taxon>
        <taxon>Castilleja</taxon>
    </lineage>
</organism>
<dbReference type="EMBL" id="JAVIJP010000027">
    <property type="protein sequence ID" value="KAL3635367.1"/>
    <property type="molecule type" value="Genomic_DNA"/>
</dbReference>
<name>A0ABD3D072_9LAMI</name>
<protein>
    <submittedName>
        <fullName evidence="1">Uncharacterized protein</fullName>
    </submittedName>
</protein>
<keyword evidence="2" id="KW-1185">Reference proteome</keyword>
<sequence length="139" mass="14793">MLHNPVLENRDALRMRLLGHEADGVGIAYVGVDADVLGDVDSRYLDVGEWLAAVGPRAADGPNIAVVGLMVSGDLEAVFAVAVGDAVDGVVHRLCLQLFAKNALELNAARVTIDIAFDFEHFVFVAFSDAAGRRQYAQG</sequence>
<gene>
    <name evidence="1" type="ORF">CASFOL_019914</name>
</gene>